<dbReference type="PROSITE" id="PS51406">
    <property type="entry name" value="FIBRINOGEN_C_2"/>
    <property type="match status" value="1"/>
</dbReference>
<protein>
    <submittedName>
        <fullName evidence="2">Fibrinogen-like protein A</fullName>
    </submittedName>
</protein>
<dbReference type="InterPro" id="IPR014716">
    <property type="entry name" value="Fibrinogen_a/b/g_C_1"/>
</dbReference>
<organism evidence="2 3">
    <name type="scientific">Holothuria leucospilota</name>
    <name type="common">Black long sea cucumber</name>
    <name type="synonym">Mertensiothuria leucospilota</name>
    <dbReference type="NCBI Taxonomy" id="206669"/>
    <lineage>
        <taxon>Eukaryota</taxon>
        <taxon>Metazoa</taxon>
        <taxon>Echinodermata</taxon>
        <taxon>Eleutherozoa</taxon>
        <taxon>Echinozoa</taxon>
        <taxon>Holothuroidea</taxon>
        <taxon>Aspidochirotacea</taxon>
        <taxon>Aspidochirotida</taxon>
        <taxon>Holothuriidae</taxon>
        <taxon>Holothuria</taxon>
    </lineage>
</organism>
<comment type="caution">
    <text evidence="2">The sequence shown here is derived from an EMBL/GenBank/DDBJ whole genome shotgun (WGS) entry which is preliminary data.</text>
</comment>
<reference evidence="2" key="1">
    <citation type="submission" date="2021-10" db="EMBL/GenBank/DDBJ databases">
        <title>Tropical sea cucumber genome reveals ecological adaptation and Cuvierian tubules defense mechanism.</title>
        <authorList>
            <person name="Chen T."/>
        </authorList>
    </citation>
    <scope>NUCLEOTIDE SEQUENCE</scope>
    <source>
        <strain evidence="2">Nanhai2018</strain>
        <tissue evidence="2">Muscle</tissue>
    </source>
</reference>
<dbReference type="InterPro" id="IPR036056">
    <property type="entry name" value="Fibrinogen-like_C"/>
</dbReference>
<evidence type="ECO:0000313" key="3">
    <source>
        <dbReference type="Proteomes" id="UP001152320"/>
    </source>
</evidence>
<dbReference type="SMART" id="SM00186">
    <property type="entry name" value="FBG"/>
    <property type="match status" value="1"/>
</dbReference>
<dbReference type="Pfam" id="PF00147">
    <property type="entry name" value="Fibrinogen_C"/>
    <property type="match status" value="1"/>
</dbReference>
<dbReference type="SUPFAM" id="SSF56496">
    <property type="entry name" value="Fibrinogen C-terminal domain-like"/>
    <property type="match status" value="1"/>
</dbReference>
<accession>A0A9Q1BW56</accession>
<proteinExistence type="predicted"/>
<dbReference type="AlphaFoldDB" id="A0A9Q1BW56"/>
<dbReference type="EMBL" id="JAIZAY010000011">
    <property type="protein sequence ID" value="KAJ8033714.1"/>
    <property type="molecule type" value="Genomic_DNA"/>
</dbReference>
<dbReference type="PANTHER" id="PTHR19143">
    <property type="entry name" value="FIBRINOGEN/TENASCIN/ANGIOPOEITIN"/>
    <property type="match status" value="1"/>
</dbReference>
<dbReference type="OrthoDB" id="6275059at2759"/>
<dbReference type="InterPro" id="IPR050373">
    <property type="entry name" value="Fibrinogen_C-term_domain"/>
</dbReference>
<dbReference type="InterPro" id="IPR002181">
    <property type="entry name" value="Fibrinogen_a/b/g_C_dom"/>
</dbReference>
<evidence type="ECO:0000313" key="2">
    <source>
        <dbReference type="EMBL" id="KAJ8033714.1"/>
    </source>
</evidence>
<dbReference type="GO" id="GO:0005615">
    <property type="term" value="C:extracellular space"/>
    <property type="evidence" value="ECO:0007669"/>
    <property type="project" value="TreeGrafter"/>
</dbReference>
<sequence>MTDGGGWTVFQRRVDGSVDFHVYWDDYKNGFGSPDHELWMGNEKLYSLTNQKRYQLRIDFVNEYGAPYYAKYDFFRINNEVNNYRLTIGTYSGDAGDSLTSYHNNEDFSTRDEDNDDNSYYSWGGYYGYGPWWYGYYYDSALNGDYDDGYIYWYNLPGSNYYIKFTEMKVRPV</sequence>
<dbReference type="Gene3D" id="3.90.215.10">
    <property type="entry name" value="Gamma Fibrinogen, chain A, domain 1"/>
    <property type="match status" value="1"/>
</dbReference>
<keyword evidence="3" id="KW-1185">Reference proteome</keyword>
<evidence type="ECO:0000259" key="1">
    <source>
        <dbReference type="PROSITE" id="PS51406"/>
    </source>
</evidence>
<feature type="domain" description="Fibrinogen C-terminal" evidence="1">
    <location>
        <begin position="1"/>
        <end position="173"/>
    </location>
</feature>
<dbReference type="Proteomes" id="UP001152320">
    <property type="component" value="Chromosome 11"/>
</dbReference>
<name>A0A9Q1BW56_HOLLE</name>
<gene>
    <name evidence="2" type="ORF">HOLleu_24048</name>
</gene>